<keyword evidence="3" id="KW-1185">Reference proteome</keyword>
<dbReference type="EMBL" id="BDSP01000122">
    <property type="protein sequence ID" value="GAX17725.1"/>
    <property type="molecule type" value="Genomic_DNA"/>
</dbReference>
<dbReference type="OrthoDB" id="45280at2759"/>
<dbReference type="AlphaFoldDB" id="A0A1Z5JUK1"/>
<keyword evidence="1" id="KW-0175">Coiled coil</keyword>
<dbReference type="Gene3D" id="1.20.5.340">
    <property type="match status" value="1"/>
</dbReference>
<protein>
    <submittedName>
        <fullName evidence="2">Uncharacterized protein</fullName>
    </submittedName>
</protein>
<dbReference type="Proteomes" id="UP000198406">
    <property type="component" value="Unassembled WGS sequence"/>
</dbReference>
<evidence type="ECO:0000256" key="1">
    <source>
        <dbReference type="SAM" id="Coils"/>
    </source>
</evidence>
<evidence type="ECO:0000313" key="2">
    <source>
        <dbReference type="EMBL" id="GAX17725.1"/>
    </source>
</evidence>
<sequence>MSESVEMLEKRIQALEVGSQYESTKRAVQNVEKQHLETLRQIKAALLNETGSPSSSKEVERLMKENEELKKKNAKLEYRVNHMATCMEELYERNKQLRA</sequence>
<evidence type="ECO:0000313" key="3">
    <source>
        <dbReference type="Proteomes" id="UP000198406"/>
    </source>
</evidence>
<gene>
    <name evidence="2" type="ORF">FisN_24Hh210</name>
</gene>
<feature type="coiled-coil region" evidence="1">
    <location>
        <begin position="52"/>
        <end position="79"/>
    </location>
</feature>
<organism evidence="2 3">
    <name type="scientific">Fistulifera solaris</name>
    <name type="common">Oleaginous diatom</name>
    <dbReference type="NCBI Taxonomy" id="1519565"/>
    <lineage>
        <taxon>Eukaryota</taxon>
        <taxon>Sar</taxon>
        <taxon>Stramenopiles</taxon>
        <taxon>Ochrophyta</taxon>
        <taxon>Bacillariophyta</taxon>
        <taxon>Bacillariophyceae</taxon>
        <taxon>Bacillariophycidae</taxon>
        <taxon>Naviculales</taxon>
        <taxon>Naviculaceae</taxon>
        <taxon>Fistulifera</taxon>
    </lineage>
</organism>
<reference evidence="2 3" key="1">
    <citation type="journal article" date="2015" name="Plant Cell">
        <title>Oil accumulation by the oleaginous diatom Fistulifera solaris as revealed by the genome and transcriptome.</title>
        <authorList>
            <person name="Tanaka T."/>
            <person name="Maeda Y."/>
            <person name="Veluchamy A."/>
            <person name="Tanaka M."/>
            <person name="Abida H."/>
            <person name="Marechal E."/>
            <person name="Bowler C."/>
            <person name="Muto M."/>
            <person name="Sunaga Y."/>
            <person name="Tanaka M."/>
            <person name="Yoshino T."/>
            <person name="Taniguchi T."/>
            <person name="Fukuda Y."/>
            <person name="Nemoto M."/>
            <person name="Matsumoto M."/>
            <person name="Wong P.S."/>
            <person name="Aburatani S."/>
            <person name="Fujibuchi W."/>
        </authorList>
    </citation>
    <scope>NUCLEOTIDE SEQUENCE [LARGE SCALE GENOMIC DNA]</scope>
    <source>
        <strain evidence="2 3">JPCC DA0580</strain>
    </source>
</reference>
<accession>A0A1Z5JUK1</accession>
<proteinExistence type="predicted"/>
<name>A0A1Z5JUK1_FISSO</name>
<dbReference type="InParanoid" id="A0A1Z5JUK1"/>
<comment type="caution">
    <text evidence="2">The sequence shown here is derived from an EMBL/GenBank/DDBJ whole genome shotgun (WGS) entry which is preliminary data.</text>
</comment>